<dbReference type="VEuPathDB" id="VectorBase:AATE016885"/>
<evidence type="ECO:0000313" key="3">
    <source>
        <dbReference type="EnsemblMetazoa" id="AATE016885-PA.1"/>
    </source>
</evidence>
<feature type="region of interest" description="Disordered" evidence="2">
    <location>
        <begin position="33"/>
        <end position="73"/>
    </location>
</feature>
<dbReference type="AlphaFoldDB" id="A0A182JF27"/>
<feature type="compositionally biased region" description="Polar residues" evidence="2">
    <location>
        <begin position="135"/>
        <end position="149"/>
    </location>
</feature>
<feature type="compositionally biased region" description="Basic residues" evidence="2">
    <location>
        <begin position="109"/>
        <end position="125"/>
    </location>
</feature>
<evidence type="ECO:0000256" key="1">
    <source>
        <dbReference type="SAM" id="Coils"/>
    </source>
</evidence>
<feature type="compositionally biased region" description="Polar residues" evidence="2">
    <location>
        <begin position="197"/>
        <end position="219"/>
    </location>
</feature>
<evidence type="ECO:0000256" key="2">
    <source>
        <dbReference type="SAM" id="MobiDB-lite"/>
    </source>
</evidence>
<organism evidence="3">
    <name type="scientific">Anopheles atroparvus</name>
    <name type="common">European mosquito</name>
    <dbReference type="NCBI Taxonomy" id="41427"/>
    <lineage>
        <taxon>Eukaryota</taxon>
        <taxon>Metazoa</taxon>
        <taxon>Ecdysozoa</taxon>
        <taxon>Arthropoda</taxon>
        <taxon>Hexapoda</taxon>
        <taxon>Insecta</taxon>
        <taxon>Pterygota</taxon>
        <taxon>Neoptera</taxon>
        <taxon>Endopterygota</taxon>
        <taxon>Diptera</taxon>
        <taxon>Nematocera</taxon>
        <taxon>Culicoidea</taxon>
        <taxon>Culicidae</taxon>
        <taxon>Anophelinae</taxon>
        <taxon>Anopheles</taxon>
    </lineage>
</organism>
<protein>
    <submittedName>
        <fullName evidence="3">Uncharacterized protein</fullName>
    </submittedName>
</protein>
<feature type="compositionally biased region" description="Basic residues" evidence="2">
    <location>
        <begin position="154"/>
        <end position="166"/>
    </location>
</feature>
<accession>A0A182JF27</accession>
<keyword evidence="1" id="KW-0175">Coiled coil</keyword>
<feature type="region of interest" description="Disordered" evidence="2">
    <location>
        <begin position="101"/>
        <end position="254"/>
    </location>
</feature>
<proteinExistence type="predicted"/>
<feature type="compositionally biased region" description="Low complexity" evidence="2">
    <location>
        <begin position="176"/>
        <end position="189"/>
    </location>
</feature>
<dbReference type="EnsemblMetazoa" id="AATE016885-RA">
    <property type="protein sequence ID" value="AATE016885-PA.1"/>
    <property type="gene ID" value="AATE016885"/>
</dbReference>
<sequence>MWKLKSKLKKKFRSSKIDCNSNRVDFDALSFDSESAAQPESEQSDTSAAVNGGYHGRAPVTPGTEPPIGSASSENSSTLNYSCCYNYNFHINYNVHHRLQEHLGPSPNHNHHHHHHHHHEPHHHIHQEDTDGTPYGSTSCMTGLGSESSAEPARRKRHASCPRKVRPMSSDRSLRHSAGSSASSTKVSSEPGFVGTKTLSSGGKSATRCLSTSDLSSYKGSRGGRQRRTDGTEGAVRPRSASQRRPGRAGGVEGADGDYLTLCRKLHAVSLEPEATPTDLTDHDRRILNCMVLKRIKELEQLEEAVLAQQCWEQEKVFRKSLLDQQERNYRKAIRQKRTIEMIEVRNRKQRLARLEQQQIEKIQNEISEKDLRSASLLKNIEIKKGIRECERRSRELKRLEDATVNHEEKVLDRDIWRQSLVETLEERASRAEGLRRRVMDVYRRRLKIDNQLEQKMHAHNLQQTLEQERYKLSLLKERMLVRESRFQKFKDSKKRIFDQLKNRAKTTAALREMVKHSIGPGSTATGSASGTGRPGSVVQRCGSSARSMATVAGSIGGFQPHRLLDVVRIN</sequence>
<name>A0A182JF27_ANOAO</name>
<dbReference type="STRING" id="41427.A0A182JF27"/>
<reference evidence="3" key="1">
    <citation type="submission" date="2022-08" db="UniProtKB">
        <authorList>
            <consortium name="EnsemblMetazoa"/>
        </authorList>
    </citation>
    <scope>IDENTIFICATION</scope>
    <source>
        <strain evidence="3">EBRO</strain>
    </source>
</reference>
<feature type="coiled-coil region" evidence="1">
    <location>
        <begin position="323"/>
        <end position="410"/>
    </location>
</feature>